<comment type="function">
    <text evidence="4">Involved in DNA repair and RecF pathway recombination.</text>
</comment>
<dbReference type="SUPFAM" id="SSF50249">
    <property type="entry name" value="Nucleic acid-binding proteins"/>
    <property type="match status" value="1"/>
</dbReference>
<comment type="similarity">
    <text evidence="4">Belongs to the RecO family.</text>
</comment>
<name>A0A2Y9ADQ7_9RHOB</name>
<keyword evidence="3 4" id="KW-0234">DNA repair</keyword>
<dbReference type="GO" id="GO:0006302">
    <property type="term" value="P:double-strand break repair"/>
    <property type="evidence" value="ECO:0007669"/>
    <property type="project" value="TreeGrafter"/>
</dbReference>
<dbReference type="AlphaFoldDB" id="A0A2Y9ADQ7"/>
<dbReference type="InterPro" id="IPR012340">
    <property type="entry name" value="NA-bd_OB-fold"/>
</dbReference>
<dbReference type="SUPFAM" id="SSF57863">
    <property type="entry name" value="ArfGap/RecO-like zinc finger"/>
    <property type="match status" value="1"/>
</dbReference>
<dbReference type="InterPro" id="IPR022572">
    <property type="entry name" value="DNA_rep/recomb_RecO_N"/>
</dbReference>
<reference evidence="9" key="1">
    <citation type="submission" date="2016-10" db="EMBL/GenBank/DDBJ databases">
        <authorList>
            <person name="Varghese N."/>
            <person name="Submissions S."/>
        </authorList>
    </citation>
    <scope>NUCLEOTIDE SEQUENCE [LARGE SCALE GENOMIC DNA]</scope>
    <source>
        <strain evidence="9">DSM 25227</strain>
    </source>
</reference>
<dbReference type="Proteomes" id="UP000245839">
    <property type="component" value="Unassembled WGS sequence"/>
</dbReference>
<dbReference type="GO" id="GO:0043590">
    <property type="term" value="C:bacterial nucleoid"/>
    <property type="evidence" value="ECO:0007669"/>
    <property type="project" value="TreeGrafter"/>
</dbReference>
<dbReference type="Pfam" id="PF02565">
    <property type="entry name" value="RecO_C"/>
    <property type="match status" value="1"/>
</dbReference>
<accession>A0A2Y9ADQ7</accession>
<sequence length="241" mass="25663">MIEWRDRGLILAVRPHGETAVILETLTRGHGRHLGIVHGGRSRRRAPMLQPGNEVEVVWRARLDTHLGTFTVEPLRTRAGDLLGDPLRLAALSSVCALSAFALPEREPVPAFQARTEALADALADGAGWLRDYVFWEMALLEESGIGLDLSGCAAGGAADDLAYISPRTGRAVSRAGAGAWADRLLPLPEMMLGGPATLQGTLAALTATGHFLEAQLAPTLGERPIPPARARLIAALQRAL</sequence>
<dbReference type="EMBL" id="QGDJ01000002">
    <property type="protein sequence ID" value="PWJ20978.1"/>
    <property type="molecule type" value="Genomic_DNA"/>
</dbReference>
<dbReference type="PANTHER" id="PTHR33991:SF1">
    <property type="entry name" value="DNA REPAIR PROTEIN RECO"/>
    <property type="match status" value="1"/>
</dbReference>
<dbReference type="NCBIfam" id="TIGR00613">
    <property type="entry name" value="reco"/>
    <property type="match status" value="1"/>
</dbReference>
<dbReference type="Pfam" id="PF11967">
    <property type="entry name" value="RecO_N"/>
    <property type="match status" value="1"/>
</dbReference>
<keyword evidence="2 4" id="KW-0233">DNA recombination</keyword>
<dbReference type="EMBL" id="UETC01000002">
    <property type="protein sequence ID" value="SSA41388.1"/>
    <property type="molecule type" value="Genomic_DNA"/>
</dbReference>
<evidence type="ECO:0000313" key="6">
    <source>
        <dbReference type="EMBL" id="PWJ20978.1"/>
    </source>
</evidence>
<proteinExistence type="inferred from homology"/>
<feature type="domain" description="DNA replication/recombination mediator RecO N-terminal" evidence="5">
    <location>
        <begin position="1"/>
        <end position="75"/>
    </location>
</feature>
<reference evidence="7" key="2">
    <citation type="submission" date="2016-10" db="EMBL/GenBank/DDBJ databases">
        <authorList>
            <person name="Cai Z."/>
        </authorList>
    </citation>
    <scope>NUCLEOTIDE SEQUENCE [LARGE SCALE GENOMIC DNA]</scope>
    <source>
        <strain evidence="7">DSM 25227</strain>
    </source>
</reference>
<dbReference type="Gene3D" id="2.40.50.140">
    <property type="entry name" value="Nucleic acid-binding proteins"/>
    <property type="match status" value="1"/>
</dbReference>
<evidence type="ECO:0000256" key="3">
    <source>
        <dbReference type="ARBA" id="ARBA00023204"/>
    </source>
</evidence>
<reference evidence="6 8" key="3">
    <citation type="submission" date="2018-03" db="EMBL/GenBank/DDBJ databases">
        <title>Genomic Encyclopedia of Archaeal and Bacterial Type Strains, Phase II (KMG-II): from individual species to whole genera.</title>
        <authorList>
            <person name="Goeker M."/>
        </authorList>
    </citation>
    <scope>NUCLEOTIDE SEQUENCE [LARGE SCALE GENOMIC DNA]</scope>
    <source>
        <strain evidence="6 8">DSM 25227</strain>
    </source>
</reference>
<dbReference type="InterPro" id="IPR003717">
    <property type="entry name" value="RecO"/>
</dbReference>
<evidence type="ECO:0000256" key="1">
    <source>
        <dbReference type="ARBA" id="ARBA00022763"/>
    </source>
</evidence>
<evidence type="ECO:0000259" key="5">
    <source>
        <dbReference type="Pfam" id="PF11967"/>
    </source>
</evidence>
<dbReference type="Proteomes" id="UP000251571">
    <property type="component" value="Unassembled WGS sequence"/>
</dbReference>
<dbReference type="GO" id="GO:0006310">
    <property type="term" value="P:DNA recombination"/>
    <property type="evidence" value="ECO:0007669"/>
    <property type="project" value="UniProtKB-UniRule"/>
</dbReference>
<dbReference type="InterPro" id="IPR037278">
    <property type="entry name" value="ARFGAP/RecO"/>
</dbReference>
<evidence type="ECO:0000313" key="9">
    <source>
        <dbReference type="Proteomes" id="UP000251571"/>
    </source>
</evidence>
<evidence type="ECO:0000256" key="4">
    <source>
        <dbReference type="HAMAP-Rule" id="MF_00201"/>
    </source>
</evidence>
<dbReference type="HAMAP" id="MF_00201">
    <property type="entry name" value="RecO"/>
    <property type="match status" value="1"/>
</dbReference>
<organism evidence="7 9">
    <name type="scientific">Jannaschia seohaensis</name>
    <dbReference type="NCBI Taxonomy" id="475081"/>
    <lineage>
        <taxon>Bacteria</taxon>
        <taxon>Pseudomonadati</taxon>
        <taxon>Pseudomonadota</taxon>
        <taxon>Alphaproteobacteria</taxon>
        <taxon>Rhodobacterales</taxon>
        <taxon>Roseobacteraceae</taxon>
        <taxon>Jannaschia</taxon>
    </lineage>
</organism>
<evidence type="ECO:0000256" key="2">
    <source>
        <dbReference type="ARBA" id="ARBA00023172"/>
    </source>
</evidence>
<keyword evidence="8" id="KW-1185">Reference proteome</keyword>
<evidence type="ECO:0000313" key="8">
    <source>
        <dbReference type="Proteomes" id="UP000245839"/>
    </source>
</evidence>
<evidence type="ECO:0000313" key="7">
    <source>
        <dbReference type="EMBL" id="SSA41388.1"/>
    </source>
</evidence>
<protein>
    <recommendedName>
        <fullName evidence="4">DNA repair protein RecO</fullName>
    </recommendedName>
    <alternativeName>
        <fullName evidence="4">Recombination protein O</fullName>
    </alternativeName>
</protein>
<keyword evidence="1 4" id="KW-0227">DNA damage</keyword>
<gene>
    <name evidence="4" type="primary">recO</name>
    <name evidence="6" type="ORF">BCF38_102225</name>
    <name evidence="7" type="ORF">SAMN05421539_102225</name>
</gene>
<dbReference type="PANTHER" id="PTHR33991">
    <property type="entry name" value="DNA REPAIR PROTEIN RECO"/>
    <property type="match status" value="1"/>
</dbReference>